<proteinExistence type="predicted"/>
<evidence type="ECO:0000313" key="2">
    <source>
        <dbReference type="EMBL" id="TEU27176.1"/>
    </source>
</evidence>
<feature type="chain" id="PRO_5022960842" evidence="1">
    <location>
        <begin position="24"/>
        <end position="144"/>
    </location>
</feature>
<dbReference type="RefSeq" id="WP_134262914.1">
    <property type="nucleotide sequence ID" value="NZ_SNSA01000005.1"/>
</dbReference>
<dbReference type="AlphaFoldDB" id="A0A5E9PEE8"/>
<gene>
    <name evidence="2" type="ORF">E2R16_12000</name>
</gene>
<feature type="signal peptide" evidence="1">
    <location>
        <begin position="1"/>
        <end position="23"/>
    </location>
</feature>
<evidence type="ECO:0000313" key="3">
    <source>
        <dbReference type="Proteomes" id="UP000297445"/>
    </source>
</evidence>
<sequence>MKKLLRKVILLSTLLFMSNLSFADTFNFEKIDINQITLNEIMKNVYKMKDSEYQISNKPNQVLVKGNPQVLLTMWPTTEYQNIQGKIRYEVVLEINELVNGKPKKYEECAKNVDAFTFAKDIDQGKYTLVGMSLQSSVCTFKDN</sequence>
<keyword evidence="1" id="KW-0732">Signal</keyword>
<comment type="caution">
    <text evidence="2">The sequence shown here is derived from an EMBL/GenBank/DDBJ whole genome shotgun (WGS) entry which is preliminary data.</text>
</comment>
<accession>A0A5E9PEE8</accession>
<name>A0A5E9PEE8_9GAMM</name>
<dbReference type="Proteomes" id="UP000297445">
    <property type="component" value="Unassembled WGS sequence"/>
</dbReference>
<evidence type="ECO:0000256" key="1">
    <source>
        <dbReference type="SAM" id="SignalP"/>
    </source>
</evidence>
<organism evidence="2 3">
    <name type="scientific">Acinetobacter seifertii</name>
    <dbReference type="NCBI Taxonomy" id="1530123"/>
    <lineage>
        <taxon>Bacteria</taxon>
        <taxon>Pseudomonadati</taxon>
        <taxon>Pseudomonadota</taxon>
        <taxon>Gammaproteobacteria</taxon>
        <taxon>Moraxellales</taxon>
        <taxon>Moraxellaceae</taxon>
        <taxon>Acinetobacter</taxon>
        <taxon>Acinetobacter calcoaceticus/baumannii complex</taxon>
    </lineage>
</organism>
<protein>
    <submittedName>
        <fullName evidence="2">Uncharacterized protein</fullName>
    </submittedName>
</protein>
<reference evidence="2 3" key="1">
    <citation type="submission" date="2019-03" db="EMBL/GenBank/DDBJ databases">
        <title>Draft genome sequence of an environmental Acinetobacter seifertii from Brazil.</title>
        <authorList>
            <person name="Furlan J.P.R."/>
            <person name="Stehling E.G."/>
        </authorList>
    </citation>
    <scope>NUCLEOTIDE SEQUENCE [LARGE SCALE GENOMIC DNA]</scope>
    <source>
        <strain evidence="2 3">SAb133</strain>
    </source>
</reference>
<dbReference type="EMBL" id="SNSA01000005">
    <property type="protein sequence ID" value="TEU27176.1"/>
    <property type="molecule type" value="Genomic_DNA"/>
</dbReference>